<dbReference type="SUPFAM" id="SSF53822">
    <property type="entry name" value="Periplasmic binding protein-like I"/>
    <property type="match status" value="1"/>
</dbReference>
<evidence type="ECO:0000313" key="1">
    <source>
        <dbReference type="EMBL" id="KYG78696.1"/>
    </source>
</evidence>
<name>A0A150XJ04_ROSEK</name>
<keyword evidence="2" id="KW-1185">Reference proteome</keyword>
<dbReference type="Gene3D" id="3.40.50.2300">
    <property type="match status" value="2"/>
</dbReference>
<reference evidence="1" key="1">
    <citation type="submission" date="2016-01" db="EMBL/GenBank/DDBJ databases">
        <title>Genome sequencing of Roseivirga ehrenbergii KMM 6017.</title>
        <authorList>
            <person name="Selvaratnam C."/>
            <person name="Thevarajoo S."/>
            <person name="Goh K.M."/>
            <person name="Ee R."/>
            <person name="Chan K.-G."/>
            <person name="Chong C.S."/>
        </authorList>
    </citation>
    <scope>NUCLEOTIDE SEQUENCE [LARGE SCALE GENOMIC DNA]</scope>
    <source>
        <strain evidence="1">KMM 6017</strain>
    </source>
</reference>
<dbReference type="STRING" id="279360.MB14_18405"/>
<protein>
    <recommendedName>
        <fullName evidence="3">Leucine-binding protein domain-containing protein</fullName>
    </recommendedName>
</protein>
<dbReference type="AlphaFoldDB" id="A0A150XJ04"/>
<comment type="caution">
    <text evidence="1">The sequence shown here is derived from an EMBL/GenBank/DDBJ whole genome shotgun (WGS) entry which is preliminary data.</text>
</comment>
<evidence type="ECO:0008006" key="3">
    <source>
        <dbReference type="Google" id="ProtNLM"/>
    </source>
</evidence>
<accession>A0A150XJ04</accession>
<dbReference type="Proteomes" id="UP000075583">
    <property type="component" value="Unassembled WGS sequence"/>
</dbReference>
<dbReference type="InterPro" id="IPR028082">
    <property type="entry name" value="Peripla_BP_I"/>
</dbReference>
<organism evidence="1 2">
    <name type="scientific">Roseivirga ehrenbergii (strain DSM 102268 / JCM 13514 / KCTC 12282 / NCIMB 14502 / KMM 6017)</name>
    <dbReference type="NCBI Taxonomy" id="279360"/>
    <lineage>
        <taxon>Bacteria</taxon>
        <taxon>Pseudomonadati</taxon>
        <taxon>Bacteroidota</taxon>
        <taxon>Cytophagia</taxon>
        <taxon>Cytophagales</taxon>
        <taxon>Roseivirgaceae</taxon>
        <taxon>Roseivirga</taxon>
    </lineage>
</organism>
<evidence type="ECO:0000313" key="2">
    <source>
        <dbReference type="Proteomes" id="UP000075583"/>
    </source>
</evidence>
<sequence>MQEISVGVLIPVSTIYPIGKNFQRGLKMGFKTMGGEADIQLFPEFIGQCSVKNMEDAIDKLKSFHDVDFITGWASNMVLTMVGEKLKGNVPCLINNLGGHLPNPTRIPENIKINSTNLWQQTWSIGHWAVNKFGKKGMMIGSLYDMGYAFPQMLDLGMSAANSNREYSFAVCPMPEHGQLSEVNRVLDEVEKVAPDFLFAAFCGAESKVFLDAFIKRGLQTKIPLLGSPYLLGEFSDEADLPIKWYSTLQSYTELSDEDLKKEWTISQGIFQQLGIETAECVLKEFGLKNELNLLRGNHDMTVGNAGESSRIFITENLFKGNEAGLERRILQEEETIDFKNNEFLKVANESSSNWLNPYLGI</sequence>
<dbReference type="RefSeq" id="WP_062591096.1">
    <property type="nucleotide sequence ID" value="NZ_LQZQ01000009.1"/>
</dbReference>
<gene>
    <name evidence="1" type="ORF">MB14_18405</name>
</gene>
<dbReference type="EMBL" id="LQZQ01000009">
    <property type="protein sequence ID" value="KYG78696.1"/>
    <property type="molecule type" value="Genomic_DNA"/>
</dbReference>
<dbReference type="OrthoDB" id="827062at2"/>
<proteinExistence type="predicted"/>